<evidence type="ECO:0000256" key="8">
    <source>
        <dbReference type="ARBA" id="ARBA00023239"/>
    </source>
</evidence>
<dbReference type="Gene3D" id="3.10.200.10">
    <property type="entry name" value="Alpha carbonic anhydrase"/>
    <property type="match status" value="1"/>
</dbReference>
<feature type="domain" description="Alpha-carbonic anhydrase" evidence="12">
    <location>
        <begin position="3"/>
        <end position="270"/>
    </location>
</feature>
<keyword evidence="5" id="KW-0964">Secreted</keyword>
<evidence type="ECO:0000256" key="11">
    <source>
        <dbReference type="SAM" id="MobiDB-lite"/>
    </source>
</evidence>
<dbReference type="Pfam" id="PF00194">
    <property type="entry name" value="Carb_anhydrase"/>
    <property type="match status" value="1"/>
</dbReference>
<comment type="subcellular location">
    <subcellularLocation>
        <location evidence="2">Secreted</location>
        <location evidence="2">Extracellular space</location>
        <location evidence="2">Extracellular matrix</location>
    </subcellularLocation>
</comment>
<dbReference type="InterPro" id="IPR018338">
    <property type="entry name" value="Carbonic_anhydrase_a-class_CS"/>
</dbReference>
<evidence type="ECO:0000256" key="7">
    <source>
        <dbReference type="ARBA" id="ARBA00022833"/>
    </source>
</evidence>
<proteinExistence type="evidence at transcript level"/>
<evidence type="ECO:0000256" key="10">
    <source>
        <dbReference type="RuleBase" id="RU367011"/>
    </source>
</evidence>
<dbReference type="PROSITE" id="PS00162">
    <property type="entry name" value="ALPHA_CA_1"/>
    <property type="match status" value="1"/>
</dbReference>
<evidence type="ECO:0000256" key="3">
    <source>
        <dbReference type="ARBA" id="ARBA00010718"/>
    </source>
</evidence>
<keyword evidence="6 10" id="KW-0479">Metal-binding</keyword>
<evidence type="ECO:0000256" key="4">
    <source>
        <dbReference type="ARBA" id="ARBA00012925"/>
    </source>
</evidence>
<accession>A0A191ZDL3</accession>
<dbReference type="PANTHER" id="PTHR18952">
    <property type="entry name" value="CARBONIC ANHYDRASE"/>
    <property type="match status" value="1"/>
</dbReference>
<keyword evidence="8 10" id="KW-0456">Lyase</keyword>
<dbReference type="GO" id="GO:0004089">
    <property type="term" value="F:carbonate dehydratase activity"/>
    <property type="evidence" value="ECO:0007669"/>
    <property type="project" value="UniProtKB-UniRule"/>
</dbReference>
<evidence type="ECO:0000256" key="1">
    <source>
        <dbReference type="ARBA" id="ARBA00001947"/>
    </source>
</evidence>
<name>A0A191ZDL3_HYDEL</name>
<protein>
    <recommendedName>
        <fullName evidence="4 10">Carbonic anhydrase</fullName>
        <ecNumber evidence="4 10">4.2.1.1</ecNumber>
    </recommendedName>
</protein>
<evidence type="ECO:0000256" key="9">
    <source>
        <dbReference type="ARBA" id="ARBA00048348"/>
    </source>
</evidence>
<dbReference type="EC" id="4.2.1.1" evidence="4 10"/>
<keyword evidence="5" id="KW-0272">Extracellular matrix</keyword>
<dbReference type="InterPro" id="IPR023561">
    <property type="entry name" value="Carbonic_anhydrase_a-class"/>
</dbReference>
<dbReference type="PANTHER" id="PTHR18952:SF141">
    <property type="entry name" value="CARBONIC ANHYDRASE"/>
    <property type="match status" value="1"/>
</dbReference>
<feature type="region of interest" description="Disordered" evidence="11">
    <location>
        <begin position="1"/>
        <end position="30"/>
    </location>
</feature>
<evidence type="ECO:0000256" key="6">
    <source>
        <dbReference type="ARBA" id="ARBA00022723"/>
    </source>
</evidence>
<dbReference type="SUPFAM" id="SSF51069">
    <property type="entry name" value="Carbonic anhydrase"/>
    <property type="match status" value="1"/>
</dbReference>
<evidence type="ECO:0000313" key="13">
    <source>
        <dbReference type="EMBL" id="ANJ65961.1"/>
    </source>
</evidence>
<dbReference type="GO" id="GO:0008270">
    <property type="term" value="F:zinc ion binding"/>
    <property type="evidence" value="ECO:0007669"/>
    <property type="project" value="UniProtKB-UniRule"/>
</dbReference>
<dbReference type="SMR" id="A0A191ZDL3"/>
<comment type="catalytic activity">
    <reaction evidence="9 10">
        <text>hydrogencarbonate + H(+) = CO2 + H2O</text>
        <dbReference type="Rhea" id="RHEA:10748"/>
        <dbReference type="ChEBI" id="CHEBI:15377"/>
        <dbReference type="ChEBI" id="CHEBI:15378"/>
        <dbReference type="ChEBI" id="CHEBI:16526"/>
        <dbReference type="ChEBI" id="CHEBI:17544"/>
        <dbReference type="EC" id="4.2.1.1"/>
    </reaction>
</comment>
<evidence type="ECO:0000256" key="5">
    <source>
        <dbReference type="ARBA" id="ARBA00022530"/>
    </source>
</evidence>
<sequence>MPGAWGYTKDNGPHTWNEVAPAGKGKRQSPIDIKPAECQFDPALNNPKLNWKYTPHNAQQLINNGASAQITYESSGSELAGGPLADKYKVAQFHLHWGKTADTGSEHRIDDKMFAAELHIVHYNADKYATFGEAADKSDGLCVLGIFLKSGAAKDHLGLKKMTDLLKEVPNAGDSMSVSGGFDPMCVLPNDTDKYWTYLGSLTTPPLYESVTWIVFKDPIDVTEAQMNAFRSMNQNKKDEPQVQDEFDGKICENYRPPQPLHDRVVRASFQ</sequence>
<evidence type="ECO:0000256" key="2">
    <source>
        <dbReference type="ARBA" id="ARBA00004498"/>
    </source>
</evidence>
<comment type="function">
    <text evidence="10">Reversible hydration of carbon dioxide.</text>
</comment>
<dbReference type="AlphaFoldDB" id="A0A191ZDL3"/>
<comment type="similarity">
    <text evidence="3 10">Belongs to the alpha-carbonic anhydrase family.</text>
</comment>
<dbReference type="PROSITE" id="PS51144">
    <property type="entry name" value="ALPHA_CA_2"/>
    <property type="match status" value="1"/>
</dbReference>
<evidence type="ECO:0000259" key="12">
    <source>
        <dbReference type="PROSITE" id="PS51144"/>
    </source>
</evidence>
<reference evidence="13" key="1">
    <citation type="submission" date="2016-04" db="EMBL/GenBank/DDBJ databases">
        <title>Expression and localization of carbonic anhydrase genes in the serpulid polychaete, Hydroides elegans.</title>
        <authorList>
            <person name="Batzel G."/>
            <person name="Nedved B.T."/>
            <person name="Hadfield M.G."/>
        </authorList>
    </citation>
    <scope>NUCLEOTIDE SEQUENCE</scope>
    <source>
        <strain evidence="13">HeCA1</strain>
    </source>
</reference>
<dbReference type="InterPro" id="IPR001148">
    <property type="entry name" value="CA_dom"/>
</dbReference>
<comment type="cofactor">
    <cofactor evidence="1 10">
        <name>Zn(2+)</name>
        <dbReference type="ChEBI" id="CHEBI:29105"/>
    </cofactor>
</comment>
<organism evidence="13">
    <name type="scientific">Hydroides elegans</name>
    <name type="common">Polychaete tubeworm</name>
    <dbReference type="NCBI Taxonomy" id="216498"/>
    <lineage>
        <taxon>Eukaryota</taxon>
        <taxon>Metazoa</taxon>
        <taxon>Spiralia</taxon>
        <taxon>Lophotrochozoa</taxon>
        <taxon>Annelida</taxon>
        <taxon>Polychaeta</taxon>
        <taxon>Sedentaria</taxon>
        <taxon>Canalipalpata</taxon>
        <taxon>Sabellida</taxon>
        <taxon>Serpulidae</taxon>
        <taxon>Hydroides</taxon>
    </lineage>
</organism>
<dbReference type="GO" id="GO:0005737">
    <property type="term" value="C:cytoplasm"/>
    <property type="evidence" value="ECO:0007669"/>
    <property type="project" value="TreeGrafter"/>
</dbReference>
<dbReference type="EMBL" id="KX129935">
    <property type="protein sequence ID" value="ANJ65961.1"/>
    <property type="molecule type" value="mRNA"/>
</dbReference>
<dbReference type="SMART" id="SM01057">
    <property type="entry name" value="Carb_anhydrase"/>
    <property type="match status" value="1"/>
</dbReference>
<dbReference type="InterPro" id="IPR036398">
    <property type="entry name" value="CA_dom_sf"/>
</dbReference>
<keyword evidence="7 10" id="KW-0862">Zinc</keyword>